<dbReference type="GO" id="GO:0008270">
    <property type="term" value="F:zinc ion binding"/>
    <property type="evidence" value="ECO:0007669"/>
    <property type="project" value="UniProtKB-KW"/>
</dbReference>
<feature type="compositionally biased region" description="Basic and acidic residues" evidence="8">
    <location>
        <begin position="342"/>
        <end position="355"/>
    </location>
</feature>
<dbReference type="InterPro" id="IPR001878">
    <property type="entry name" value="Znf_CCHC"/>
</dbReference>
<feature type="compositionally biased region" description="Low complexity" evidence="8">
    <location>
        <begin position="14"/>
        <end position="23"/>
    </location>
</feature>
<evidence type="ECO:0000313" key="10">
    <source>
        <dbReference type="EMBL" id="GEU82058.1"/>
    </source>
</evidence>
<dbReference type="SUPFAM" id="SSF57756">
    <property type="entry name" value="Retrovirus zinc finger-like domains"/>
    <property type="match status" value="1"/>
</dbReference>
<sequence>MPLEGIFIEPQPPSSSSSTPLPDLSLNISLSSSIRRNTAVGSIESPSKSNTLPQHTYTDLSLINPSRNLSQRDQDNSQNLFLHRHHHQNHPPIYSQQMNNSNTQNLNYLNQSVSLLDVSADCLRPIKGIPVYHNPPFPFLPNLDHSTMEKDPKICYFPSSSTSTSPYFGASGGHMPFLNPGLNGPSSSNYRLPGGCGSGGGTRFNGLSSSYAHHHQYHNHNQYGGGGPTSHEVSHGLMRSRFLPKLPAKRSMRAPRMRWTSTLHSRFVHAVELLGGHERATPKSVLELMDVKDLTLAHVKSHLQMYRTVKTTDKPVASSGQSDGSGEDDISTMGSGGMRGFVDQRRSADHQESDHPNFSATTTSTTTLWSNSSSNREGWLPTNSVNDLRPSSTLLPHRSASLLIEECDSSRPKSCLGSRGALQVILSQLLTSSSLVIDASKEDEWDWSIKNSVNCYDPYESRIDDDGVLDLINLDMRYLREEGKGLRLSTGWKVYLLVIYNLSFDDLYNNLRVFESDVKGSTGSSSSTQNVAFISSDNTSSTNEVNTAYVVSTSSGHNSQRKGSSSYTDELMYSFFANQFSGLKLDHEDLEQLDEFDLEKMDLKWQVAIISMRLKKIYKKIGRKLHFDAKEPVGFNKNKVECFICHNIGHFARECRSKRNQESRRDTGNTRYKVRDNGRRPTKQDEHKAMVTINGEGVDWTGHAEDDTKDYALMACNSSNSGSDTKSSEAKIGDEKLIRDVGLKTNKELTFAQGTEDLLFQAGAARDSSTNYVNNLNTPVNTACTPVKTASLSRNVNVADISSPDLLTYANQDDSQIPSLEDIYEVPNDEIFASGSYDAEGVVADFINLESSVNTRSKVNKSLVAHALVSYVQKQRRNNHKDFQHGLFACFLSQIQPKKISQALEDESCVDAMQEELLQFKTQQVWILVDLPFGKKVIGTKWIYRNKKYERGVVVRNKARLVAQGHRQEERIDYDEAFAPVARPKAIRIFLAFASYMGFIVNQMDVKSAFLYGKINEEVYVSQPLGFLDPKFPKKVYKVIKALYGLHQAPRACQAKKDGIFISHDEYVAEILKKFDFMSVMTASTRIETEKPLVKDAEAADVDVHLYRSMIGSLMYLTASRPDIMYAVCVCSRFQVAPKTSHLQVVKRIFRYLKGQPKSGFWYPKESAFDLEAYSDSDYAGANLDRISTIGGCQVLGRRLITWQCKKRTIMATSTTEAKYVADVDKYCGFRIKLGEGDDYAVNKGRSTDKIKVLNAKAEGVSDAGKTLSTAIY</sequence>
<keyword evidence="7" id="KW-0862">Zinc</keyword>
<dbReference type="GO" id="GO:0005634">
    <property type="term" value="C:nucleus"/>
    <property type="evidence" value="ECO:0007669"/>
    <property type="project" value="UniProtKB-SubCell"/>
</dbReference>
<feature type="region of interest" description="Disordered" evidence="8">
    <location>
        <begin position="1"/>
        <end position="23"/>
    </location>
</feature>
<dbReference type="PANTHER" id="PTHR31496">
    <property type="entry name" value="TRANSCRIPTION FACTOR KAN2-RELATED"/>
    <property type="match status" value="1"/>
</dbReference>
<dbReference type="GO" id="GO:0006355">
    <property type="term" value="P:regulation of DNA-templated transcription"/>
    <property type="evidence" value="ECO:0007669"/>
    <property type="project" value="InterPro"/>
</dbReference>
<dbReference type="PROSITE" id="PS50158">
    <property type="entry name" value="ZF_CCHC"/>
    <property type="match status" value="1"/>
</dbReference>
<keyword evidence="7" id="KW-0479">Metal-binding</keyword>
<keyword evidence="2" id="KW-0217">Developmental protein</keyword>
<comment type="subcellular location">
    <subcellularLocation>
        <location evidence="1">Nucleus</location>
    </subcellularLocation>
</comment>
<evidence type="ECO:0000256" key="1">
    <source>
        <dbReference type="ARBA" id="ARBA00004123"/>
    </source>
</evidence>
<keyword evidence="5" id="KW-0804">Transcription</keyword>
<feature type="domain" description="CCHC-type" evidence="9">
    <location>
        <begin position="642"/>
        <end position="657"/>
    </location>
</feature>
<evidence type="ECO:0000256" key="7">
    <source>
        <dbReference type="PROSITE-ProRule" id="PRU00047"/>
    </source>
</evidence>
<dbReference type="Gene3D" id="4.10.60.10">
    <property type="entry name" value="Zinc finger, CCHC-type"/>
    <property type="match status" value="1"/>
</dbReference>
<dbReference type="Gene3D" id="1.10.10.60">
    <property type="entry name" value="Homeodomain-like"/>
    <property type="match status" value="1"/>
</dbReference>
<dbReference type="PANTHER" id="PTHR31496:SF3">
    <property type="entry name" value="TRANSCRIPTION REPRESSOR KAN1"/>
    <property type="match status" value="1"/>
</dbReference>
<evidence type="ECO:0000256" key="3">
    <source>
        <dbReference type="ARBA" id="ARBA00022782"/>
    </source>
</evidence>
<keyword evidence="7" id="KW-0863">Zinc-finger</keyword>
<evidence type="ECO:0000259" key="9">
    <source>
        <dbReference type="PROSITE" id="PS50158"/>
    </source>
</evidence>
<gene>
    <name evidence="10" type="ORF">Tci_054036</name>
</gene>
<keyword evidence="4" id="KW-0805">Transcription regulation</keyword>
<dbReference type="InterPro" id="IPR001005">
    <property type="entry name" value="SANT/Myb"/>
</dbReference>
<dbReference type="InterPro" id="IPR044847">
    <property type="entry name" value="KAN_fam"/>
</dbReference>
<dbReference type="InterPro" id="IPR013103">
    <property type="entry name" value="RVT_2"/>
</dbReference>
<dbReference type="Pfam" id="PF00249">
    <property type="entry name" value="Myb_DNA-binding"/>
    <property type="match status" value="1"/>
</dbReference>
<keyword evidence="3" id="KW-0221">Differentiation</keyword>
<feature type="compositionally biased region" description="Low complexity" evidence="8">
    <location>
        <begin position="359"/>
        <end position="374"/>
    </location>
</feature>
<evidence type="ECO:0000256" key="2">
    <source>
        <dbReference type="ARBA" id="ARBA00022473"/>
    </source>
</evidence>
<evidence type="ECO:0000256" key="6">
    <source>
        <dbReference type="ARBA" id="ARBA00023242"/>
    </source>
</evidence>
<dbReference type="SMART" id="SM00343">
    <property type="entry name" value="ZnF_C2HC"/>
    <property type="match status" value="1"/>
</dbReference>
<dbReference type="SUPFAM" id="SSF46689">
    <property type="entry name" value="Homeodomain-like"/>
    <property type="match status" value="1"/>
</dbReference>
<dbReference type="GO" id="GO:0000976">
    <property type="term" value="F:transcription cis-regulatory region binding"/>
    <property type="evidence" value="ECO:0007669"/>
    <property type="project" value="InterPro"/>
</dbReference>
<protein>
    <submittedName>
        <fullName evidence="10">Transcription repressor KAN1-like</fullName>
    </submittedName>
</protein>
<accession>A0A6L2N789</accession>
<dbReference type="GO" id="GO:0010158">
    <property type="term" value="P:abaxial cell fate specification"/>
    <property type="evidence" value="ECO:0007669"/>
    <property type="project" value="InterPro"/>
</dbReference>
<dbReference type="Pfam" id="PF07727">
    <property type="entry name" value="RVT_2"/>
    <property type="match status" value="1"/>
</dbReference>
<dbReference type="EMBL" id="BKCJ010008406">
    <property type="protein sequence ID" value="GEU82058.1"/>
    <property type="molecule type" value="Genomic_DNA"/>
</dbReference>
<dbReference type="InterPro" id="IPR006447">
    <property type="entry name" value="Myb_dom_plants"/>
</dbReference>
<dbReference type="InterPro" id="IPR043502">
    <property type="entry name" value="DNA/RNA_pol_sf"/>
</dbReference>
<dbReference type="NCBIfam" id="TIGR01557">
    <property type="entry name" value="myb_SHAQKYF"/>
    <property type="match status" value="1"/>
</dbReference>
<feature type="region of interest" description="Disordered" evidence="8">
    <location>
        <begin position="311"/>
        <end position="376"/>
    </location>
</feature>
<comment type="caution">
    <text evidence="10">The sequence shown here is derived from an EMBL/GenBank/DDBJ whole genome shotgun (WGS) entry which is preliminary data.</text>
</comment>
<name>A0A6L2N789_TANCI</name>
<feature type="region of interest" description="Disordered" evidence="8">
    <location>
        <begin position="656"/>
        <end position="686"/>
    </location>
</feature>
<dbReference type="FunFam" id="1.10.10.60:FF:000002">
    <property type="entry name" value="Myb family transcription factor"/>
    <property type="match status" value="1"/>
</dbReference>
<dbReference type="SUPFAM" id="SSF56672">
    <property type="entry name" value="DNA/RNA polymerases"/>
    <property type="match status" value="1"/>
</dbReference>
<proteinExistence type="predicted"/>
<dbReference type="InterPro" id="IPR036875">
    <property type="entry name" value="Znf_CCHC_sf"/>
</dbReference>
<organism evidence="10">
    <name type="scientific">Tanacetum cinerariifolium</name>
    <name type="common">Dalmatian daisy</name>
    <name type="synonym">Chrysanthemum cinerariifolium</name>
    <dbReference type="NCBI Taxonomy" id="118510"/>
    <lineage>
        <taxon>Eukaryota</taxon>
        <taxon>Viridiplantae</taxon>
        <taxon>Streptophyta</taxon>
        <taxon>Embryophyta</taxon>
        <taxon>Tracheophyta</taxon>
        <taxon>Spermatophyta</taxon>
        <taxon>Magnoliopsida</taxon>
        <taxon>eudicotyledons</taxon>
        <taxon>Gunneridae</taxon>
        <taxon>Pentapetalae</taxon>
        <taxon>asterids</taxon>
        <taxon>campanulids</taxon>
        <taxon>Asterales</taxon>
        <taxon>Asteraceae</taxon>
        <taxon>Asteroideae</taxon>
        <taxon>Anthemideae</taxon>
        <taxon>Anthemidinae</taxon>
        <taxon>Tanacetum</taxon>
    </lineage>
</organism>
<dbReference type="AlphaFoldDB" id="A0A6L2N789"/>
<reference evidence="10" key="1">
    <citation type="journal article" date="2019" name="Sci. Rep.">
        <title>Draft genome of Tanacetum cinerariifolium, the natural source of mosquito coil.</title>
        <authorList>
            <person name="Yamashiro T."/>
            <person name="Shiraishi A."/>
            <person name="Satake H."/>
            <person name="Nakayama K."/>
        </authorList>
    </citation>
    <scope>NUCLEOTIDE SEQUENCE</scope>
</reference>
<evidence type="ECO:0000256" key="4">
    <source>
        <dbReference type="ARBA" id="ARBA00023015"/>
    </source>
</evidence>
<dbReference type="InterPro" id="IPR009057">
    <property type="entry name" value="Homeodomain-like_sf"/>
</dbReference>
<evidence type="ECO:0000256" key="8">
    <source>
        <dbReference type="SAM" id="MobiDB-lite"/>
    </source>
</evidence>
<keyword evidence="6" id="KW-0539">Nucleus</keyword>
<evidence type="ECO:0000256" key="5">
    <source>
        <dbReference type="ARBA" id="ARBA00023163"/>
    </source>
</evidence>